<gene>
    <name evidence="1" type="ORF">METZ01_LOCUS151240</name>
</gene>
<organism evidence="1">
    <name type="scientific">marine metagenome</name>
    <dbReference type="NCBI Taxonomy" id="408172"/>
    <lineage>
        <taxon>unclassified sequences</taxon>
        <taxon>metagenomes</taxon>
        <taxon>ecological metagenomes</taxon>
    </lineage>
</organism>
<proteinExistence type="predicted"/>
<dbReference type="EMBL" id="UINC01024548">
    <property type="protein sequence ID" value="SVA98386.1"/>
    <property type="molecule type" value="Genomic_DNA"/>
</dbReference>
<accession>A0A382AA29</accession>
<name>A0A382AA29_9ZZZZ</name>
<protein>
    <submittedName>
        <fullName evidence="1">Uncharacterized protein</fullName>
    </submittedName>
</protein>
<reference evidence="1" key="1">
    <citation type="submission" date="2018-05" db="EMBL/GenBank/DDBJ databases">
        <authorList>
            <person name="Lanie J.A."/>
            <person name="Ng W.-L."/>
            <person name="Kazmierczak K.M."/>
            <person name="Andrzejewski T.M."/>
            <person name="Davidsen T.M."/>
            <person name="Wayne K.J."/>
            <person name="Tettelin H."/>
            <person name="Glass J.I."/>
            <person name="Rusch D."/>
            <person name="Podicherti R."/>
            <person name="Tsui H.-C.T."/>
            <person name="Winkler M.E."/>
        </authorList>
    </citation>
    <scope>NUCLEOTIDE SEQUENCE</scope>
</reference>
<sequence>MDGTHWVSREFNNDIIIKMSKSAMIQIYIRKPF</sequence>
<evidence type="ECO:0000313" key="1">
    <source>
        <dbReference type="EMBL" id="SVA98386.1"/>
    </source>
</evidence>
<dbReference type="AlphaFoldDB" id="A0A382AA29"/>